<organism evidence="2 3">
    <name type="scientific">Trypanosoma rangeli</name>
    <dbReference type="NCBI Taxonomy" id="5698"/>
    <lineage>
        <taxon>Eukaryota</taxon>
        <taxon>Discoba</taxon>
        <taxon>Euglenozoa</taxon>
        <taxon>Kinetoplastea</taxon>
        <taxon>Metakinetoplastina</taxon>
        <taxon>Trypanosomatida</taxon>
        <taxon>Trypanosomatidae</taxon>
        <taxon>Trypanosoma</taxon>
        <taxon>Herpetosoma</taxon>
    </lineage>
</organism>
<keyword evidence="3" id="KW-1185">Reference proteome</keyword>
<evidence type="ECO:0000313" key="3">
    <source>
        <dbReference type="Proteomes" id="UP000283634"/>
    </source>
</evidence>
<accession>A0A3R7KK16</accession>
<reference evidence="2 3" key="1">
    <citation type="journal article" date="2018" name="BMC Genomics">
        <title>Genomic comparison of Trypanosoma conorhini and Trypanosoma rangeli to Trypanosoma cruzi strains of high and low virulence.</title>
        <authorList>
            <person name="Bradwell K.R."/>
            <person name="Koparde V.N."/>
            <person name="Matveyev A.V."/>
            <person name="Serrano M.G."/>
            <person name="Alves J.M."/>
            <person name="Parikh H."/>
            <person name="Huang B."/>
            <person name="Lee V."/>
            <person name="Espinosa-Alvarez O."/>
            <person name="Ortiz P.A."/>
            <person name="Costa-Martins A.G."/>
            <person name="Teixeira M.M."/>
            <person name="Buck G.A."/>
        </authorList>
    </citation>
    <scope>NUCLEOTIDE SEQUENCE [LARGE SCALE GENOMIC DNA]</scope>
    <source>
        <strain evidence="2 3">AM80</strain>
    </source>
</reference>
<dbReference type="GeneID" id="40326891"/>
<name>A0A3R7KK16_TRYRA</name>
<comment type="caution">
    <text evidence="2">The sequence shown here is derived from an EMBL/GenBank/DDBJ whole genome shotgun (WGS) entry which is preliminary data.</text>
</comment>
<dbReference type="EMBL" id="MKGL01000074">
    <property type="protein sequence ID" value="RNF08025.1"/>
    <property type="molecule type" value="Genomic_DNA"/>
</dbReference>
<feature type="compositionally biased region" description="Polar residues" evidence="1">
    <location>
        <begin position="136"/>
        <end position="153"/>
    </location>
</feature>
<dbReference type="AlphaFoldDB" id="A0A3R7KK16"/>
<protein>
    <submittedName>
        <fullName evidence="2">Putative ABC transporter</fullName>
    </submittedName>
</protein>
<proteinExistence type="predicted"/>
<feature type="region of interest" description="Disordered" evidence="1">
    <location>
        <begin position="132"/>
        <end position="158"/>
    </location>
</feature>
<sequence>MWEIMGIVGLLQAGATVMTVFCLLPPTSFSITLGILFCYELMDGLTLRDVCFDFDGPNMGLVLGITVPDFFLYLLLTAYVEAVTLHESGTPKHPLFFVIDPWRRCRGRVWQWGGWAGPEWHLRGDGGICEVRPSDQKTTSGIRARSTEPSGRQQPLPEDAGELHLRSAWLQWRG</sequence>
<gene>
    <name evidence="2" type="ORF">TraAM80_02958</name>
</gene>
<dbReference type="Proteomes" id="UP000283634">
    <property type="component" value="Unassembled WGS sequence"/>
</dbReference>
<dbReference type="RefSeq" id="XP_029240160.1">
    <property type="nucleotide sequence ID" value="XM_029379944.1"/>
</dbReference>
<evidence type="ECO:0000313" key="2">
    <source>
        <dbReference type="EMBL" id="RNF08025.1"/>
    </source>
</evidence>
<evidence type="ECO:0000256" key="1">
    <source>
        <dbReference type="SAM" id="MobiDB-lite"/>
    </source>
</evidence>